<gene>
    <name evidence="2" type="ORF">TNCV_3182511</name>
</gene>
<dbReference type="EMBL" id="BMAU01021305">
    <property type="protein sequence ID" value="GFY11409.1"/>
    <property type="molecule type" value="Genomic_DNA"/>
</dbReference>
<organism evidence="2 3">
    <name type="scientific">Trichonephila clavipes</name>
    <name type="common">Golden silk orbweaver</name>
    <name type="synonym">Nephila clavipes</name>
    <dbReference type="NCBI Taxonomy" id="2585209"/>
    <lineage>
        <taxon>Eukaryota</taxon>
        <taxon>Metazoa</taxon>
        <taxon>Ecdysozoa</taxon>
        <taxon>Arthropoda</taxon>
        <taxon>Chelicerata</taxon>
        <taxon>Arachnida</taxon>
        <taxon>Araneae</taxon>
        <taxon>Araneomorphae</taxon>
        <taxon>Entelegynae</taxon>
        <taxon>Araneoidea</taxon>
        <taxon>Nephilidae</taxon>
        <taxon>Trichonephila</taxon>
    </lineage>
</organism>
<sequence>MRSNSLYSKTECDFDDNNKPGIPPVAGGLKSRPLSFASGLKSRLPPYAGPNLLLRPRHSLPVLKRLPQPRAPSFAARPRTPSVTGLKRFPRPRLPFLPGLKPFPRPRLPFLPGLKPFPRPRLPFLPNVKRLPRPRPPSFPDLKRIPRPRPAINKMPLEPEMLPGPLSPSDYGKRLREMRRRPGQNGQLFHKFEMHHNIKTINPPKNIPHRLNIKKQVIQTYVPNKMVPAIVTNPQMKLVPAVRPVIEMKPVKVGVAPVLTGQDFLREPVALDTKNSTSTRIKILLKRIKTLFVAGLNMTKELKKTLFVNSELNHNLCLREIQELEQTVGHGPGNNQPILIQPEAKRWQST</sequence>
<comment type="caution">
    <text evidence="2">The sequence shown here is derived from an EMBL/GenBank/DDBJ whole genome shotgun (WGS) entry which is preliminary data.</text>
</comment>
<proteinExistence type="predicted"/>
<evidence type="ECO:0000313" key="3">
    <source>
        <dbReference type="Proteomes" id="UP000887159"/>
    </source>
</evidence>
<evidence type="ECO:0000256" key="1">
    <source>
        <dbReference type="SAM" id="MobiDB-lite"/>
    </source>
</evidence>
<protein>
    <submittedName>
        <fullName evidence="2">Uncharacterized protein</fullName>
    </submittedName>
</protein>
<dbReference type="AlphaFoldDB" id="A0A8X6VL57"/>
<dbReference type="Proteomes" id="UP000887159">
    <property type="component" value="Unassembled WGS sequence"/>
</dbReference>
<feature type="region of interest" description="Disordered" evidence="1">
    <location>
        <begin position="69"/>
        <end position="90"/>
    </location>
</feature>
<reference evidence="2" key="1">
    <citation type="submission" date="2020-08" db="EMBL/GenBank/DDBJ databases">
        <title>Multicomponent nature underlies the extraordinary mechanical properties of spider dragline silk.</title>
        <authorList>
            <person name="Kono N."/>
            <person name="Nakamura H."/>
            <person name="Mori M."/>
            <person name="Yoshida Y."/>
            <person name="Ohtoshi R."/>
            <person name="Malay A.D."/>
            <person name="Moran D.A.P."/>
            <person name="Tomita M."/>
            <person name="Numata K."/>
            <person name="Arakawa K."/>
        </authorList>
    </citation>
    <scope>NUCLEOTIDE SEQUENCE</scope>
</reference>
<evidence type="ECO:0000313" key="2">
    <source>
        <dbReference type="EMBL" id="GFY11409.1"/>
    </source>
</evidence>
<feature type="region of interest" description="Disordered" evidence="1">
    <location>
        <begin position="1"/>
        <end position="29"/>
    </location>
</feature>
<name>A0A8X6VL57_TRICX</name>
<feature type="region of interest" description="Disordered" evidence="1">
    <location>
        <begin position="128"/>
        <end position="149"/>
    </location>
</feature>
<accession>A0A8X6VL57</accession>
<keyword evidence="3" id="KW-1185">Reference proteome</keyword>